<reference evidence="2" key="1">
    <citation type="submission" date="2018-11" db="EMBL/GenBank/DDBJ databases">
        <title>Proposal to divide the Flavobacteriaceae and reorganize its genera based on Amino Acid Identity values calculated from whole genome sequences.</title>
        <authorList>
            <person name="Nicholson A.C."/>
            <person name="Gulvik C.A."/>
            <person name="Whitney A.M."/>
            <person name="Humrighouse B.W."/>
            <person name="Bell M."/>
            <person name="Holmes B."/>
            <person name="Steigerwalt A.G."/>
            <person name="Villarma A."/>
            <person name="Sheth M."/>
            <person name="Batra D."/>
            <person name="Pryor J."/>
            <person name="Bernardet J.-F."/>
            <person name="Hugo C."/>
            <person name="Kampfer P."/>
            <person name="Newman J.D."/>
            <person name="McQuiston J.R."/>
        </authorList>
    </citation>
    <scope>NUCLEOTIDE SEQUENCE [LARGE SCALE GENOMIC DNA]</scope>
    <source>
        <strain evidence="2">G0081</strain>
    </source>
</reference>
<gene>
    <name evidence="1" type="ORF">EIB73_00240</name>
</gene>
<evidence type="ECO:0000313" key="2">
    <source>
        <dbReference type="Proteomes" id="UP000270185"/>
    </source>
</evidence>
<dbReference type="RefSeq" id="WP_125021503.1">
    <property type="nucleotide sequence ID" value="NZ_CP034159.1"/>
</dbReference>
<dbReference type="Proteomes" id="UP000270185">
    <property type="component" value="Chromosome"/>
</dbReference>
<accession>A0A3G8XU49</accession>
<protein>
    <submittedName>
        <fullName evidence="1">Uncharacterized protein</fullName>
    </submittedName>
</protein>
<proteinExistence type="predicted"/>
<name>A0A3G8XU49_9FLAO</name>
<dbReference type="EMBL" id="CP034159">
    <property type="protein sequence ID" value="AZI31696.1"/>
    <property type="molecule type" value="Genomic_DNA"/>
</dbReference>
<organism evidence="1 2">
    <name type="scientific">Kaistella carnis</name>
    <dbReference type="NCBI Taxonomy" id="1241979"/>
    <lineage>
        <taxon>Bacteria</taxon>
        <taxon>Pseudomonadati</taxon>
        <taxon>Bacteroidota</taxon>
        <taxon>Flavobacteriia</taxon>
        <taxon>Flavobacteriales</taxon>
        <taxon>Weeksellaceae</taxon>
        <taxon>Chryseobacterium group</taxon>
        <taxon>Kaistella</taxon>
    </lineage>
</organism>
<dbReference type="AlphaFoldDB" id="A0A3G8XU49"/>
<evidence type="ECO:0000313" key="1">
    <source>
        <dbReference type="EMBL" id="AZI31696.1"/>
    </source>
</evidence>
<dbReference type="KEGG" id="ccas:EIB73_00240"/>
<sequence>MKNFLSLFLLLSIIYCTQKTGSAEVLESNPMHSVRPVHYIEAEEQQCFKTTLNQIKCDDESLLLRGKVENVTMEKITFIASPNLSRGKIHLGKPRPLVVDIEDYNGFGAAIGNESQRLNDLKITYFLNQNNKLLYFRSYKFLELEVGKSYRFNADLITVSTLKRKKKIVILKNAVLN</sequence>
<keyword evidence="2" id="KW-1185">Reference proteome</keyword>
<dbReference type="OrthoDB" id="9895316at2"/>